<dbReference type="PROSITE" id="PS50110">
    <property type="entry name" value="RESPONSE_REGULATORY"/>
    <property type="match status" value="1"/>
</dbReference>
<evidence type="ECO:0000256" key="1">
    <source>
        <dbReference type="PROSITE-ProRule" id="PRU00169"/>
    </source>
</evidence>
<dbReference type="GO" id="GO:0000156">
    <property type="term" value="F:phosphorelay response regulator activity"/>
    <property type="evidence" value="ECO:0007669"/>
    <property type="project" value="InterPro"/>
</dbReference>
<accession>A0A5B2VL41</accession>
<reference evidence="4 5" key="2">
    <citation type="submission" date="2019-09" db="EMBL/GenBank/DDBJ databases">
        <authorList>
            <person name="Jin C."/>
        </authorList>
    </citation>
    <scope>NUCLEOTIDE SEQUENCE [LARGE SCALE GENOMIC DNA]</scope>
    <source>
        <strain evidence="4 5">BN140078</strain>
    </source>
</reference>
<proteinExistence type="predicted"/>
<name>A0A5B2VL41_9BACT</name>
<dbReference type="EMBL" id="VUOC01000004">
    <property type="protein sequence ID" value="KAA2239695.1"/>
    <property type="molecule type" value="Genomic_DNA"/>
</dbReference>
<dbReference type="PANTHER" id="PTHR37299:SF1">
    <property type="entry name" value="STAGE 0 SPORULATION PROTEIN A HOMOLOG"/>
    <property type="match status" value="1"/>
</dbReference>
<dbReference type="SMART" id="SM00850">
    <property type="entry name" value="LytTR"/>
    <property type="match status" value="1"/>
</dbReference>
<dbReference type="Pfam" id="PF00072">
    <property type="entry name" value="Response_reg"/>
    <property type="match status" value="1"/>
</dbReference>
<dbReference type="Pfam" id="PF04397">
    <property type="entry name" value="LytTR"/>
    <property type="match status" value="1"/>
</dbReference>
<feature type="domain" description="Response regulatory" evidence="2">
    <location>
        <begin position="4"/>
        <end position="118"/>
    </location>
</feature>
<evidence type="ECO:0000313" key="5">
    <source>
        <dbReference type="Proteomes" id="UP000324611"/>
    </source>
</evidence>
<feature type="modified residue" description="4-aspartylphosphate" evidence="1">
    <location>
        <position position="58"/>
    </location>
</feature>
<reference evidence="4 5" key="1">
    <citation type="submission" date="2019-09" db="EMBL/GenBank/DDBJ databases">
        <title>Chitinophaga ginsengihumi sp. nov., isolated from soil of ginseng rhizosphere.</title>
        <authorList>
            <person name="Lee J."/>
        </authorList>
    </citation>
    <scope>NUCLEOTIDE SEQUENCE [LARGE SCALE GENOMIC DNA]</scope>
    <source>
        <strain evidence="4 5">BN140078</strain>
    </source>
</reference>
<dbReference type="InterPro" id="IPR046947">
    <property type="entry name" value="LytR-like"/>
</dbReference>
<keyword evidence="5" id="KW-1185">Reference proteome</keyword>
<evidence type="ECO:0000259" key="2">
    <source>
        <dbReference type="PROSITE" id="PS50110"/>
    </source>
</evidence>
<dbReference type="GO" id="GO:0003677">
    <property type="term" value="F:DNA binding"/>
    <property type="evidence" value="ECO:0007669"/>
    <property type="project" value="InterPro"/>
</dbReference>
<keyword evidence="1" id="KW-0597">Phosphoprotein</keyword>
<feature type="domain" description="HTH LytTR-type" evidence="3">
    <location>
        <begin position="152"/>
        <end position="259"/>
    </location>
</feature>
<dbReference type="InterPro" id="IPR001789">
    <property type="entry name" value="Sig_transdc_resp-reg_receiver"/>
</dbReference>
<organism evidence="4 5">
    <name type="scientific">Chitinophaga agrisoli</name>
    <dbReference type="NCBI Taxonomy" id="2607653"/>
    <lineage>
        <taxon>Bacteria</taxon>
        <taxon>Pseudomonadati</taxon>
        <taxon>Bacteroidota</taxon>
        <taxon>Chitinophagia</taxon>
        <taxon>Chitinophagales</taxon>
        <taxon>Chitinophagaceae</taxon>
        <taxon>Chitinophaga</taxon>
    </lineage>
</organism>
<dbReference type="Gene3D" id="3.40.50.2300">
    <property type="match status" value="1"/>
</dbReference>
<dbReference type="SMART" id="SM00448">
    <property type="entry name" value="REC"/>
    <property type="match status" value="1"/>
</dbReference>
<sequence>MFMQVLIIEDEPVTARNLQHMLQDIDTAITVATILPGVAASVSWLQQHPHDCDLIFMDIRLADGLSFEIFEQTPIAQPVIFVTAYNDYALQAFKRNGIDYVLKPYDAEEIGRALQKYRQLTGAGAAKNALPQDQLLQLLKGLQEQPAYRQSFLVHFREKLLPVKAGDIAWFYTTNEVVQACTLEHKLYTIDLTLEQLQQQLDPQLFFRANRQFIVQRKAIQEVDFFFNSRLLVKTLPPTHDKMLISKARVPAFKAWMNA</sequence>
<dbReference type="AlphaFoldDB" id="A0A5B2VL41"/>
<protein>
    <submittedName>
        <fullName evidence="4">Response regulator transcription factor</fullName>
    </submittedName>
</protein>
<dbReference type="InterPro" id="IPR007492">
    <property type="entry name" value="LytTR_DNA-bd_dom"/>
</dbReference>
<evidence type="ECO:0000259" key="3">
    <source>
        <dbReference type="PROSITE" id="PS50930"/>
    </source>
</evidence>
<dbReference type="PANTHER" id="PTHR37299">
    <property type="entry name" value="TRANSCRIPTIONAL REGULATOR-RELATED"/>
    <property type="match status" value="1"/>
</dbReference>
<dbReference type="Proteomes" id="UP000324611">
    <property type="component" value="Unassembled WGS sequence"/>
</dbReference>
<dbReference type="SUPFAM" id="SSF52172">
    <property type="entry name" value="CheY-like"/>
    <property type="match status" value="1"/>
</dbReference>
<comment type="caution">
    <text evidence="4">The sequence shown here is derived from an EMBL/GenBank/DDBJ whole genome shotgun (WGS) entry which is preliminary data.</text>
</comment>
<evidence type="ECO:0000313" key="4">
    <source>
        <dbReference type="EMBL" id="KAA2239695.1"/>
    </source>
</evidence>
<dbReference type="Gene3D" id="2.40.50.1020">
    <property type="entry name" value="LytTr DNA-binding domain"/>
    <property type="match status" value="1"/>
</dbReference>
<dbReference type="InterPro" id="IPR011006">
    <property type="entry name" value="CheY-like_superfamily"/>
</dbReference>
<gene>
    <name evidence="4" type="ORF">F0L74_26245</name>
</gene>
<dbReference type="PROSITE" id="PS50930">
    <property type="entry name" value="HTH_LYTTR"/>
    <property type="match status" value="1"/>
</dbReference>